<evidence type="ECO:0000313" key="2">
    <source>
        <dbReference type="Proteomes" id="UP001152964"/>
    </source>
</evidence>
<sequence>MYAVNNMSSMSQEKNNINYEVKGIEPAVIEMENIVQEPYSSFSSNDHESGNEGGWGNKWTRFKDSFKQAEIEELDPNLTEAERIAVATARSPLKHTLKKTTFTYDCRWWGYWYWSFCW</sequence>
<organism evidence="1 2">
    <name type="scientific">Saccharomyces eubayanus</name>
    <name type="common">Yeast</name>
    <dbReference type="NCBI Taxonomy" id="1080349"/>
    <lineage>
        <taxon>Eukaryota</taxon>
        <taxon>Fungi</taxon>
        <taxon>Dikarya</taxon>
        <taxon>Ascomycota</taxon>
        <taxon>Saccharomycotina</taxon>
        <taxon>Saccharomycetes</taxon>
        <taxon>Saccharomycetales</taxon>
        <taxon>Saccharomycetaceae</taxon>
        <taxon>Saccharomyces</taxon>
    </lineage>
</organism>
<evidence type="ECO:0000313" key="1">
    <source>
        <dbReference type="EMBL" id="CAI1866115.1"/>
    </source>
</evidence>
<name>A0ABN8VN71_SACEU</name>
<reference evidence="1" key="1">
    <citation type="submission" date="2022-08" db="EMBL/GenBank/DDBJ databases">
        <authorList>
            <person name="Byrne P K."/>
        </authorList>
    </citation>
    <scope>NUCLEOTIDE SEQUENCE</scope>
    <source>
        <strain evidence="1">UCD650</strain>
    </source>
</reference>
<accession>A0ABN8VN71</accession>
<protein>
    <submittedName>
        <fullName evidence="1">Uncharacterized protein</fullName>
    </submittedName>
</protein>
<dbReference type="EMBL" id="OX291492">
    <property type="protein sequence ID" value="CAI1866115.1"/>
    <property type="molecule type" value="Genomic_DNA"/>
</dbReference>
<gene>
    <name evidence="1" type="primary">U6500B06270</name>
    <name evidence="1" type="ORF">SEUBUCD650_0B06270</name>
</gene>
<keyword evidence="2" id="KW-1185">Reference proteome</keyword>
<proteinExistence type="predicted"/>
<dbReference type="Proteomes" id="UP001152964">
    <property type="component" value="Chromosome 2"/>
</dbReference>